<dbReference type="AlphaFoldDB" id="A0A5N6LPU1"/>
<dbReference type="EMBL" id="SZYD01000019">
    <property type="protein sequence ID" value="KAD2393891.1"/>
    <property type="molecule type" value="Genomic_DNA"/>
</dbReference>
<comment type="caution">
    <text evidence="2">The sequence shown here is derived from an EMBL/GenBank/DDBJ whole genome shotgun (WGS) entry which is preliminary data.</text>
</comment>
<name>A0A5N6LPU1_9ASTR</name>
<feature type="compositionally biased region" description="Basic and acidic residues" evidence="1">
    <location>
        <begin position="1"/>
        <end position="11"/>
    </location>
</feature>
<evidence type="ECO:0000313" key="3">
    <source>
        <dbReference type="Proteomes" id="UP000326396"/>
    </source>
</evidence>
<sequence>MDKAAPADELRRRRRNGRRALLRPTKETESLKTLGMAHGTRLDFGSIPSVGWSWTLDGSINCFDDGSISTWMEFQKMNVHRTHGNYLRMLQMAEMMSSIAHGASGQSRLCSNKVGMRVLEL</sequence>
<proteinExistence type="predicted"/>
<protein>
    <submittedName>
        <fullName evidence="2">Uncharacterized protein</fullName>
    </submittedName>
</protein>
<reference evidence="2 3" key="1">
    <citation type="submission" date="2019-05" db="EMBL/GenBank/DDBJ databases">
        <title>Mikania micrantha, genome provides insights into the molecular mechanism of rapid growth.</title>
        <authorList>
            <person name="Liu B."/>
        </authorList>
    </citation>
    <scope>NUCLEOTIDE SEQUENCE [LARGE SCALE GENOMIC DNA]</scope>
    <source>
        <strain evidence="2">NLD-2019</strain>
        <tissue evidence="2">Leaf</tissue>
    </source>
</reference>
<gene>
    <name evidence="2" type="ORF">E3N88_40868</name>
</gene>
<keyword evidence="3" id="KW-1185">Reference proteome</keyword>
<feature type="region of interest" description="Disordered" evidence="1">
    <location>
        <begin position="1"/>
        <end position="23"/>
    </location>
</feature>
<evidence type="ECO:0000256" key="1">
    <source>
        <dbReference type="SAM" id="MobiDB-lite"/>
    </source>
</evidence>
<organism evidence="2 3">
    <name type="scientific">Mikania micrantha</name>
    <name type="common">bitter vine</name>
    <dbReference type="NCBI Taxonomy" id="192012"/>
    <lineage>
        <taxon>Eukaryota</taxon>
        <taxon>Viridiplantae</taxon>
        <taxon>Streptophyta</taxon>
        <taxon>Embryophyta</taxon>
        <taxon>Tracheophyta</taxon>
        <taxon>Spermatophyta</taxon>
        <taxon>Magnoliopsida</taxon>
        <taxon>eudicotyledons</taxon>
        <taxon>Gunneridae</taxon>
        <taxon>Pentapetalae</taxon>
        <taxon>asterids</taxon>
        <taxon>campanulids</taxon>
        <taxon>Asterales</taxon>
        <taxon>Asteraceae</taxon>
        <taxon>Asteroideae</taxon>
        <taxon>Heliantheae alliance</taxon>
        <taxon>Eupatorieae</taxon>
        <taxon>Mikania</taxon>
    </lineage>
</organism>
<dbReference type="Proteomes" id="UP000326396">
    <property type="component" value="Linkage Group LG9"/>
</dbReference>
<feature type="compositionally biased region" description="Basic residues" evidence="1">
    <location>
        <begin position="12"/>
        <end position="21"/>
    </location>
</feature>
<evidence type="ECO:0000313" key="2">
    <source>
        <dbReference type="EMBL" id="KAD2393891.1"/>
    </source>
</evidence>
<accession>A0A5N6LPU1</accession>